<organism evidence="1 2">
    <name type="scientific">Actinoplanes oblitus</name>
    <dbReference type="NCBI Taxonomy" id="3040509"/>
    <lineage>
        <taxon>Bacteria</taxon>
        <taxon>Bacillati</taxon>
        <taxon>Actinomycetota</taxon>
        <taxon>Actinomycetes</taxon>
        <taxon>Micromonosporales</taxon>
        <taxon>Micromonosporaceae</taxon>
        <taxon>Actinoplanes</taxon>
    </lineage>
</organism>
<dbReference type="InterPro" id="IPR011051">
    <property type="entry name" value="RmlC_Cupin_sf"/>
</dbReference>
<proteinExistence type="predicted"/>
<dbReference type="Gene3D" id="2.60.120.10">
    <property type="entry name" value="Jelly Rolls"/>
    <property type="match status" value="1"/>
</dbReference>
<sequence>MSAEDPAVTDPEFYKVVFENERVRVLEYRDAPGDQTHPHRHPDSVMFTLSSFRRRISNGDQEVEVELPAGVVRWLGAQEHAGLNIGDTATHSIFVELKEPAPVPGPSVLGPQAT</sequence>
<dbReference type="InterPro" id="IPR014710">
    <property type="entry name" value="RmlC-like_jellyroll"/>
</dbReference>
<evidence type="ECO:0000313" key="2">
    <source>
        <dbReference type="Proteomes" id="UP001240150"/>
    </source>
</evidence>
<gene>
    <name evidence="1" type="ORF">ACTOB_005267</name>
</gene>
<protein>
    <submittedName>
        <fullName evidence="1">Cytoplasmic protein</fullName>
    </submittedName>
</protein>
<reference evidence="1 2" key="1">
    <citation type="submission" date="2023-06" db="EMBL/GenBank/DDBJ databases">
        <authorList>
            <person name="Yushchuk O."/>
            <person name="Binda E."/>
            <person name="Ruckert-Reed C."/>
            <person name="Fedorenko V."/>
            <person name="Kalinowski J."/>
            <person name="Marinelli F."/>
        </authorList>
    </citation>
    <scope>NUCLEOTIDE SEQUENCE [LARGE SCALE GENOMIC DNA]</scope>
    <source>
        <strain evidence="1 2">NRRL 3884</strain>
    </source>
</reference>
<dbReference type="EMBL" id="CP126980">
    <property type="protein sequence ID" value="WIM93292.1"/>
    <property type="molecule type" value="Genomic_DNA"/>
</dbReference>
<dbReference type="SUPFAM" id="SSF51182">
    <property type="entry name" value="RmlC-like cupins"/>
    <property type="match status" value="1"/>
</dbReference>
<dbReference type="Proteomes" id="UP001240150">
    <property type="component" value="Chromosome"/>
</dbReference>
<evidence type="ECO:0000313" key="1">
    <source>
        <dbReference type="EMBL" id="WIM93292.1"/>
    </source>
</evidence>
<name>A0ABY8W722_9ACTN</name>
<accession>A0ABY8W722</accession>
<dbReference type="RefSeq" id="WP_284914499.1">
    <property type="nucleotide sequence ID" value="NZ_CP126980.1"/>
</dbReference>
<keyword evidence="2" id="KW-1185">Reference proteome</keyword>